<feature type="transmembrane region" description="Helical" evidence="1">
    <location>
        <begin position="81"/>
        <end position="98"/>
    </location>
</feature>
<keyword evidence="3" id="KW-1185">Reference proteome</keyword>
<accession>A0A7J5ARC9</accession>
<evidence type="ECO:0000313" key="3">
    <source>
        <dbReference type="Proteomes" id="UP000467305"/>
    </source>
</evidence>
<dbReference type="AlphaFoldDB" id="A0A7J5ARC9"/>
<feature type="transmembrane region" description="Helical" evidence="1">
    <location>
        <begin position="274"/>
        <end position="293"/>
    </location>
</feature>
<dbReference type="OrthoDB" id="1188446at2"/>
<keyword evidence="1" id="KW-1133">Transmembrane helix</keyword>
<feature type="transmembrane region" description="Helical" evidence="1">
    <location>
        <begin position="215"/>
        <end position="235"/>
    </location>
</feature>
<evidence type="ECO:0000313" key="2">
    <source>
        <dbReference type="EMBL" id="KAB1159503.1"/>
    </source>
</evidence>
<organism evidence="2 3">
    <name type="scientific">Tenacibaculum aiptasiae</name>
    <dbReference type="NCBI Taxonomy" id="426481"/>
    <lineage>
        <taxon>Bacteria</taxon>
        <taxon>Pseudomonadati</taxon>
        <taxon>Bacteroidota</taxon>
        <taxon>Flavobacteriia</taxon>
        <taxon>Flavobacteriales</taxon>
        <taxon>Flavobacteriaceae</taxon>
        <taxon>Tenacibaculum</taxon>
    </lineage>
</organism>
<reference evidence="2 3" key="1">
    <citation type="submission" date="2019-09" db="EMBL/GenBank/DDBJ databases">
        <authorList>
            <person name="Cao W.R."/>
        </authorList>
    </citation>
    <scope>NUCLEOTIDE SEQUENCE [LARGE SCALE GENOMIC DNA]</scope>
    <source>
        <strain evidence="3">a4</strain>
    </source>
</reference>
<feature type="transmembrane region" description="Helical" evidence="1">
    <location>
        <begin position="104"/>
        <end position="124"/>
    </location>
</feature>
<feature type="transmembrane region" description="Helical" evidence="1">
    <location>
        <begin position="161"/>
        <end position="182"/>
    </location>
</feature>
<gene>
    <name evidence="2" type="ORF">F7018_04105</name>
</gene>
<name>A0A7J5ARC9_9FLAO</name>
<dbReference type="EMBL" id="WAAU01000008">
    <property type="protein sequence ID" value="KAB1159503.1"/>
    <property type="molecule type" value="Genomic_DNA"/>
</dbReference>
<feature type="transmembrane region" description="Helical" evidence="1">
    <location>
        <begin position="43"/>
        <end position="60"/>
    </location>
</feature>
<dbReference type="Proteomes" id="UP000467305">
    <property type="component" value="Unassembled WGS sequence"/>
</dbReference>
<feature type="transmembrane region" description="Helical" evidence="1">
    <location>
        <begin position="14"/>
        <end position="31"/>
    </location>
</feature>
<feature type="transmembrane region" description="Helical" evidence="1">
    <location>
        <begin position="136"/>
        <end position="155"/>
    </location>
</feature>
<comment type="caution">
    <text evidence="2">The sequence shown here is derived from an EMBL/GenBank/DDBJ whole genome shotgun (WGS) entry which is preliminary data.</text>
</comment>
<sequence length="298" mass="34562">MLSVFFNIIRWKELLYFTFILFLFKYCFLYGCGFKTTLSFLDLSILALATSFIIATGYLSSYYRRKKGKKNVFPLYKIKKFVILFSFLGISLGTLLSFKISKPYYSFIFICCLIATIIYAANTMNKTFINSIGRSFLKPFIILIVLWFDAPINLTPDQWDLFFKLQSIAILFAILSFLSNLLRDTVIDINRIDYDYSRKNTTLPVILGRKRTKNIALILVIVICIIVLYFSVTYIKDRTFLLAVFLLCTIPELIIMYFLINANGPKGYKLASKAINIAYLLGIFSIPVVTYYFKYVIK</sequence>
<evidence type="ECO:0000256" key="1">
    <source>
        <dbReference type="SAM" id="Phobius"/>
    </source>
</evidence>
<keyword evidence="1" id="KW-0812">Transmembrane</keyword>
<feature type="transmembrane region" description="Helical" evidence="1">
    <location>
        <begin position="241"/>
        <end position="262"/>
    </location>
</feature>
<dbReference type="RefSeq" id="WP_150898722.1">
    <property type="nucleotide sequence ID" value="NZ_WAAU01000008.1"/>
</dbReference>
<protein>
    <recommendedName>
        <fullName evidence="4">Prenyltransferase</fullName>
    </recommendedName>
</protein>
<proteinExistence type="predicted"/>
<keyword evidence="1" id="KW-0472">Membrane</keyword>
<evidence type="ECO:0008006" key="4">
    <source>
        <dbReference type="Google" id="ProtNLM"/>
    </source>
</evidence>